<dbReference type="EMBL" id="CYGX02000008">
    <property type="protein sequence ID" value="SIT36290.1"/>
    <property type="molecule type" value="Genomic_DNA"/>
</dbReference>
<sequence>MSKTVAVFEPIYSPDQTLNCAEFLPLVRADNSRPEWREFKILIDMYRNGDHLRHDFTGLFSPKFTLKSKISGAAFLDFVQRHSDSDICFINPFPQLAYWSYNVWMQGEHAHPGLMQAAQALLDASGVSVTIRDTPRHGPKSLAYCNFWVGSQRFWDEYVGRTLLPIADFLEANPSHDAALAVMTDTMHTDPAPFLPFIVERLFSTYISLHPELPCSAYAFGAQEVHDYCINDYEKLLLDRMRAKIDEADASTVFDAALVDQMDLVCALWQKHFFDFYATRPHPHTGQPVHQS</sequence>
<name>A0A1N7RME7_9BURK</name>
<evidence type="ECO:0000313" key="2">
    <source>
        <dbReference type="Proteomes" id="UP000187012"/>
    </source>
</evidence>
<keyword evidence="2" id="KW-1185">Reference proteome</keyword>
<dbReference type="RefSeq" id="WP_094778186.1">
    <property type="nucleotide sequence ID" value="NZ_CYGX02000008.1"/>
</dbReference>
<accession>A0A1N7RME7</accession>
<dbReference type="AlphaFoldDB" id="A0A1N7RME7"/>
<organism evidence="1 2">
    <name type="scientific">Paraburkholderia ribeironis</name>
    <dbReference type="NCBI Taxonomy" id="1247936"/>
    <lineage>
        <taxon>Bacteria</taxon>
        <taxon>Pseudomonadati</taxon>
        <taxon>Pseudomonadota</taxon>
        <taxon>Betaproteobacteria</taxon>
        <taxon>Burkholderiales</taxon>
        <taxon>Burkholderiaceae</taxon>
        <taxon>Paraburkholderia</taxon>
    </lineage>
</organism>
<reference evidence="1 2" key="1">
    <citation type="submission" date="2016-12" db="EMBL/GenBank/DDBJ databases">
        <authorList>
            <person name="Song W.-J."/>
            <person name="Kurnit D.M."/>
        </authorList>
    </citation>
    <scope>NUCLEOTIDE SEQUENCE [LARGE SCALE GENOMIC DNA]</scope>
    <source>
        <strain evidence="1 2">STM7296</strain>
    </source>
</reference>
<dbReference type="Proteomes" id="UP000187012">
    <property type="component" value="Unassembled WGS sequence"/>
</dbReference>
<protein>
    <submittedName>
        <fullName evidence="1">Uncharacterized protein</fullName>
    </submittedName>
</protein>
<dbReference type="STRING" id="1247936.BN2475_80075"/>
<dbReference type="OrthoDB" id="101857at2"/>
<gene>
    <name evidence="1" type="ORF">BN2475_80075</name>
</gene>
<proteinExistence type="predicted"/>
<evidence type="ECO:0000313" key="1">
    <source>
        <dbReference type="EMBL" id="SIT36290.1"/>
    </source>
</evidence>